<keyword evidence="2 5" id="KW-0689">Ribosomal protein</keyword>
<evidence type="ECO:0000313" key="8">
    <source>
        <dbReference type="Ensembl" id="ENSCJAP00000037408.3"/>
    </source>
</evidence>
<evidence type="ECO:0000256" key="6">
    <source>
        <dbReference type="SAM" id="MobiDB-lite"/>
    </source>
</evidence>
<dbReference type="PRINTS" id="PR00395">
    <property type="entry name" value="RIBOSOMALS2"/>
</dbReference>
<dbReference type="InterPro" id="IPR018130">
    <property type="entry name" value="Ribosomal_uS2_CS"/>
</dbReference>
<dbReference type="InterPro" id="IPR005707">
    <property type="entry name" value="Ribosomal_uS2_euk/arc"/>
</dbReference>
<dbReference type="Proteomes" id="UP000008225">
    <property type="component" value="Chromosome 10"/>
</dbReference>
<reference evidence="8" key="2">
    <citation type="submission" date="2025-08" db="UniProtKB">
        <authorList>
            <consortium name="Ensembl"/>
        </authorList>
    </citation>
    <scope>IDENTIFICATION</scope>
</reference>
<evidence type="ECO:0000259" key="7">
    <source>
        <dbReference type="Pfam" id="PF16122"/>
    </source>
</evidence>
<dbReference type="GeneTree" id="ENSGT00950000183099"/>
<feature type="region of interest" description="Disordered" evidence="6">
    <location>
        <begin position="283"/>
        <end position="312"/>
    </location>
</feature>
<dbReference type="HOGENOM" id="CLU_058171_1_0_1"/>
<reference evidence="8" key="3">
    <citation type="submission" date="2025-09" db="UniProtKB">
        <authorList>
            <consortium name="Ensembl"/>
        </authorList>
    </citation>
    <scope>IDENTIFICATION</scope>
</reference>
<dbReference type="AlphaFoldDB" id="F6W0Y4"/>
<dbReference type="Pfam" id="PF00318">
    <property type="entry name" value="Ribosomal_S2"/>
    <property type="match status" value="1"/>
</dbReference>
<sequence length="312" mass="34039">MCPASQRARPGKQGLRLTQQAANSSTPAAQPEPPPARAPSPRPKSGQLQPRRREGARRGAPATSGHSLSGLFCLPNSSAVSEPDADPALNPRNPVQRNTGQRAVLKFAAATGATPIAGRFTPGTFTNQIQAAFREPRLLVVTDPRADHQPLTEASYVNLPTIALCNTDSPLRYVDIAIPCNNKGAHSVGLMWWMLAREVLRMRGTSSREHPWEVMPDLYFYRDPEEIEKEEQAAAEKAVTKEEFQGEWTAPAPEFTATQPEVADWSEGVQVPSVPIQQFPTEDWSAQPATEDWSAAPTAQATEWVGATTEWS</sequence>
<evidence type="ECO:0000256" key="1">
    <source>
        <dbReference type="ARBA" id="ARBA00006242"/>
    </source>
</evidence>
<evidence type="ECO:0000256" key="2">
    <source>
        <dbReference type="ARBA" id="ARBA00022980"/>
    </source>
</evidence>
<dbReference type="OMA" id="HWIGATT"/>
<dbReference type="GO" id="GO:0015935">
    <property type="term" value="C:small ribosomal subunit"/>
    <property type="evidence" value="ECO:0007669"/>
    <property type="project" value="InterPro"/>
</dbReference>
<dbReference type="GO" id="GO:0006412">
    <property type="term" value="P:translation"/>
    <property type="evidence" value="ECO:0007669"/>
    <property type="project" value="InterPro"/>
</dbReference>
<dbReference type="Pfam" id="PF16122">
    <property type="entry name" value="40S_SA_C"/>
    <property type="match status" value="1"/>
</dbReference>
<feature type="region of interest" description="Disordered" evidence="6">
    <location>
        <begin position="1"/>
        <end position="70"/>
    </location>
</feature>
<dbReference type="Gene3D" id="3.40.50.10490">
    <property type="entry name" value="Glucose-6-phosphate isomerase like protein, domain 1"/>
    <property type="match status" value="1"/>
</dbReference>
<comment type="similarity">
    <text evidence="1 5">Belongs to the universal ribosomal protein uS2 family.</text>
</comment>
<keyword evidence="3 5" id="KW-0687">Ribonucleoprotein</keyword>
<accession>F6W0Y4</accession>
<dbReference type="InterPro" id="IPR032281">
    <property type="entry name" value="Ribosomal_uS2_C"/>
</dbReference>
<reference evidence="8" key="1">
    <citation type="submission" date="2009-03" db="EMBL/GenBank/DDBJ databases">
        <authorList>
            <person name="Warren W."/>
            <person name="Ye L."/>
            <person name="Minx P."/>
            <person name="Worley K."/>
            <person name="Gibbs R."/>
            <person name="Wilson R.K."/>
        </authorList>
    </citation>
    <scope>NUCLEOTIDE SEQUENCE [LARGE SCALE GENOMIC DNA]</scope>
</reference>
<protein>
    <recommendedName>
        <fullName evidence="4">40S ribosomal protein SA</fullName>
    </recommendedName>
</protein>
<evidence type="ECO:0000256" key="3">
    <source>
        <dbReference type="ARBA" id="ARBA00023274"/>
    </source>
</evidence>
<dbReference type="PANTHER" id="PTHR11489">
    <property type="entry name" value="40S RIBOSOMAL PROTEIN SA"/>
    <property type="match status" value="1"/>
</dbReference>
<name>F6W0Y4_CALJA</name>
<proteinExistence type="inferred from homology"/>
<dbReference type="InParanoid" id="F6W0Y4"/>
<dbReference type="FunFam" id="3.40.50.10490:FF:000046">
    <property type="entry name" value="40S ribosomal protein SA"/>
    <property type="match status" value="1"/>
</dbReference>
<dbReference type="Ensembl" id="ENSCJAT00000039517.4">
    <property type="protein sequence ID" value="ENSCJAP00000037408.3"/>
    <property type="gene ID" value="ENSCJAG00000083757.1"/>
</dbReference>
<feature type="domain" description="Small ribosomal subunit protein uS2 C-terminal" evidence="7">
    <location>
        <begin position="219"/>
        <end position="312"/>
    </location>
</feature>
<dbReference type="SUPFAM" id="SSF52313">
    <property type="entry name" value="Ribosomal protein S2"/>
    <property type="match status" value="1"/>
</dbReference>
<feature type="compositionally biased region" description="Pro residues" evidence="6">
    <location>
        <begin position="30"/>
        <end position="42"/>
    </location>
</feature>
<feature type="region of interest" description="Disordered" evidence="6">
    <location>
        <begin position="79"/>
        <end position="98"/>
    </location>
</feature>
<dbReference type="eggNOG" id="KOG0830">
    <property type="taxonomic scope" value="Eukaryota"/>
</dbReference>
<dbReference type="CDD" id="cd01425">
    <property type="entry name" value="RPS2"/>
    <property type="match status" value="1"/>
</dbReference>
<dbReference type="Bgee" id="ENSCJAG00000020127">
    <property type="expression patterns" value="Expressed in liver and 3 other cell types or tissues"/>
</dbReference>
<dbReference type="InterPro" id="IPR001865">
    <property type="entry name" value="Ribosomal_uS2"/>
</dbReference>
<evidence type="ECO:0000256" key="5">
    <source>
        <dbReference type="RuleBase" id="RU003631"/>
    </source>
</evidence>
<dbReference type="PROSITE" id="PS00963">
    <property type="entry name" value="RIBOSOMAL_S2_2"/>
    <property type="match status" value="1"/>
</dbReference>
<dbReference type="InterPro" id="IPR023591">
    <property type="entry name" value="Ribosomal_uS2_flav_dom_sf"/>
</dbReference>
<evidence type="ECO:0000256" key="4">
    <source>
        <dbReference type="ARBA" id="ARBA00035401"/>
    </source>
</evidence>
<dbReference type="GO" id="GO:0003735">
    <property type="term" value="F:structural constituent of ribosome"/>
    <property type="evidence" value="ECO:0007669"/>
    <property type="project" value="InterPro"/>
</dbReference>
<organism evidence="8 9">
    <name type="scientific">Callithrix jacchus</name>
    <name type="common">White-tufted-ear marmoset</name>
    <name type="synonym">Simia Jacchus</name>
    <dbReference type="NCBI Taxonomy" id="9483"/>
    <lineage>
        <taxon>Eukaryota</taxon>
        <taxon>Metazoa</taxon>
        <taxon>Chordata</taxon>
        <taxon>Craniata</taxon>
        <taxon>Vertebrata</taxon>
        <taxon>Euteleostomi</taxon>
        <taxon>Mammalia</taxon>
        <taxon>Eutheria</taxon>
        <taxon>Euarchontoglires</taxon>
        <taxon>Primates</taxon>
        <taxon>Haplorrhini</taxon>
        <taxon>Platyrrhini</taxon>
        <taxon>Cebidae</taxon>
        <taxon>Callitrichinae</taxon>
        <taxon>Callithrix</taxon>
        <taxon>Callithrix</taxon>
    </lineage>
</organism>
<dbReference type="STRING" id="9483.ENSCJAP00000037408"/>
<keyword evidence="9" id="KW-1185">Reference proteome</keyword>
<evidence type="ECO:0000313" key="9">
    <source>
        <dbReference type="Proteomes" id="UP000008225"/>
    </source>
</evidence>